<dbReference type="SMART" id="SM00138">
    <property type="entry name" value="MeTrc"/>
    <property type="match status" value="1"/>
</dbReference>
<evidence type="ECO:0000256" key="5">
    <source>
        <dbReference type="PIRNR" id="PIRNR000410"/>
    </source>
</evidence>
<name>A0A7W6GRX5_9RHOB</name>
<dbReference type="PANTHER" id="PTHR24422:SF26">
    <property type="entry name" value="CHEMOTAXIS PROTEIN METHYLTRANSFERASE"/>
    <property type="match status" value="1"/>
</dbReference>
<dbReference type="InterPro" id="IPR022642">
    <property type="entry name" value="CheR_C"/>
</dbReference>
<feature type="binding site" evidence="6">
    <location>
        <begin position="216"/>
        <end position="217"/>
    </location>
    <ligand>
        <name>S-adenosyl-L-methionine</name>
        <dbReference type="ChEBI" id="CHEBI:59789"/>
    </ligand>
</feature>
<dbReference type="Pfam" id="PF01739">
    <property type="entry name" value="CheR"/>
    <property type="match status" value="1"/>
</dbReference>
<accession>A0A7W6GRX5</accession>
<dbReference type="Pfam" id="PF03705">
    <property type="entry name" value="CheR_N"/>
    <property type="match status" value="1"/>
</dbReference>
<evidence type="ECO:0000256" key="1">
    <source>
        <dbReference type="ARBA" id="ARBA00001541"/>
    </source>
</evidence>
<dbReference type="GO" id="GO:0008983">
    <property type="term" value="F:protein-glutamate O-methyltransferase activity"/>
    <property type="evidence" value="ECO:0007669"/>
    <property type="project" value="UniProtKB-EC"/>
</dbReference>
<keyword evidence="3 5" id="KW-0808">Transferase</keyword>
<feature type="binding site" evidence="6">
    <location>
        <position position="85"/>
    </location>
    <ligand>
        <name>S-adenosyl-L-methionine</name>
        <dbReference type="ChEBI" id="CHEBI:59789"/>
    </ligand>
</feature>
<sequence length="288" mass="32696">MNEMATSVATAETSSDKRFERFSQIVKDEIGVRLPQNKRVMVESRLRRRMTELRLASVDQYFTYLFDEGALEGELDVIFDAVTTNKTDFFREAEHFRLLAGTILPDRLKRRPATGRASMFKIWSAAASSGMEAYTAAMVLADYATRHGAFEWGILGTDINLKVLDRARAAVYNQAEIAPVPAANQAHHLMEGIGRRKGEWRVVPELRRRVQFQQINLLSHDCPIDRNIDVIFLRNVLIYFDARDQAKVISRMVDHLAPRGHLFVGHSESMIVSQPSLTQIAPAVFCKD</sequence>
<dbReference type="InterPro" id="IPR029063">
    <property type="entry name" value="SAM-dependent_MTases_sf"/>
</dbReference>
<dbReference type="AlphaFoldDB" id="A0A7W6GRX5"/>
<evidence type="ECO:0000313" key="9">
    <source>
        <dbReference type="Proteomes" id="UP000541426"/>
    </source>
</evidence>
<comment type="catalytic activity">
    <reaction evidence="1 5">
        <text>L-glutamyl-[protein] + S-adenosyl-L-methionine = [protein]-L-glutamate 5-O-methyl ester + S-adenosyl-L-homocysteine</text>
        <dbReference type="Rhea" id="RHEA:24452"/>
        <dbReference type="Rhea" id="RHEA-COMP:10208"/>
        <dbReference type="Rhea" id="RHEA-COMP:10311"/>
        <dbReference type="ChEBI" id="CHEBI:29973"/>
        <dbReference type="ChEBI" id="CHEBI:57856"/>
        <dbReference type="ChEBI" id="CHEBI:59789"/>
        <dbReference type="ChEBI" id="CHEBI:82795"/>
        <dbReference type="EC" id="2.1.1.80"/>
    </reaction>
</comment>
<comment type="caution">
    <text evidence="8">The sequence shown here is derived from an EMBL/GenBank/DDBJ whole genome shotgun (WGS) entry which is preliminary data.</text>
</comment>
<reference evidence="8 9" key="1">
    <citation type="submission" date="2020-08" db="EMBL/GenBank/DDBJ databases">
        <title>Genomic Encyclopedia of Type Strains, Phase IV (KMG-IV): sequencing the most valuable type-strain genomes for metagenomic binning, comparative biology and taxonomic classification.</title>
        <authorList>
            <person name="Goeker M."/>
        </authorList>
    </citation>
    <scope>NUCLEOTIDE SEQUENCE [LARGE SCALE GENOMIC DNA]</scope>
    <source>
        <strain evidence="8 9">DSM 102235</strain>
    </source>
</reference>
<feature type="binding site" evidence="6">
    <location>
        <position position="91"/>
    </location>
    <ligand>
        <name>S-adenosyl-L-methionine</name>
        <dbReference type="ChEBI" id="CHEBI:59789"/>
    </ligand>
</feature>
<dbReference type="PIRSF" id="PIRSF000410">
    <property type="entry name" value="CheR"/>
    <property type="match status" value="1"/>
</dbReference>
<dbReference type="InterPro" id="IPR036804">
    <property type="entry name" value="CheR_N_sf"/>
</dbReference>
<protein>
    <recommendedName>
        <fullName evidence="5">Chemotaxis protein methyltransferase</fullName>
        <ecNumber evidence="5">2.1.1.80</ecNumber>
    </recommendedName>
</protein>
<evidence type="ECO:0000259" key="7">
    <source>
        <dbReference type="PROSITE" id="PS50123"/>
    </source>
</evidence>
<dbReference type="SUPFAM" id="SSF53335">
    <property type="entry name" value="S-adenosyl-L-methionine-dependent methyltransferases"/>
    <property type="match status" value="1"/>
</dbReference>
<dbReference type="SUPFAM" id="SSF47757">
    <property type="entry name" value="Chemotaxis receptor methyltransferase CheR, N-terminal domain"/>
    <property type="match status" value="1"/>
</dbReference>
<dbReference type="EC" id="2.1.1.80" evidence="5"/>
<keyword evidence="9" id="KW-1185">Reference proteome</keyword>
<dbReference type="InterPro" id="IPR050903">
    <property type="entry name" value="Bact_Chemotaxis_MeTrfase"/>
</dbReference>
<dbReference type="InterPro" id="IPR000780">
    <property type="entry name" value="CheR_MeTrfase"/>
</dbReference>
<feature type="domain" description="CheR-type methyltransferase" evidence="7">
    <location>
        <begin position="7"/>
        <end position="288"/>
    </location>
</feature>
<dbReference type="Gene3D" id="3.40.50.150">
    <property type="entry name" value="Vaccinia Virus protein VP39"/>
    <property type="match status" value="1"/>
</dbReference>
<comment type="function">
    <text evidence="5">Methylation of the membrane-bound methyl-accepting chemotaxis proteins (MCP) to form gamma-glutamyl methyl ester residues in MCP.</text>
</comment>
<dbReference type="EMBL" id="JACIEJ010000005">
    <property type="protein sequence ID" value="MBB3985831.1"/>
    <property type="molecule type" value="Genomic_DNA"/>
</dbReference>
<feature type="binding site" evidence="6">
    <location>
        <position position="87"/>
    </location>
    <ligand>
        <name>S-adenosyl-L-methionine</name>
        <dbReference type="ChEBI" id="CHEBI:59789"/>
    </ligand>
</feature>
<keyword evidence="4 5" id="KW-0949">S-adenosyl-L-methionine</keyword>
<dbReference type="InterPro" id="IPR022641">
    <property type="entry name" value="CheR_N"/>
</dbReference>
<dbReference type="PRINTS" id="PR00996">
    <property type="entry name" value="CHERMTFRASE"/>
</dbReference>
<evidence type="ECO:0000313" key="8">
    <source>
        <dbReference type="EMBL" id="MBB3985831.1"/>
    </source>
</evidence>
<gene>
    <name evidence="8" type="ORF">GGQ68_002169</name>
</gene>
<evidence type="ECO:0000256" key="3">
    <source>
        <dbReference type="ARBA" id="ARBA00022679"/>
    </source>
</evidence>
<organism evidence="8 9">
    <name type="scientific">Sagittula marina</name>
    <dbReference type="NCBI Taxonomy" id="943940"/>
    <lineage>
        <taxon>Bacteria</taxon>
        <taxon>Pseudomonadati</taxon>
        <taxon>Pseudomonadota</taxon>
        <taxon>Alphaproteobacteria</taxon>
        <taxon>Rhodobacterales</taxon>
        <taxon>Roseobacteraceae</taxon>
        <taxon>Sagittula</taxon>
    </lineage>
</organism>
<proteinExistence type="predicted"/>
<feature type="binding site" evidence="6">
    <location>
        <position position="158"/>
    </location>
    <ligand>
        <name>S-adenosyl-L-methionine</name>
        <dbReference type="ChEBI" id="CHEBI:59789"/>
    </ligand>
</feature>
<feature type="binding site" evidence="6">
    <location>
        <position position="132"/>
    </location>
    <ligand>
        <name>S-adenosyl-L-methionine</name>
        <dbReference type="ChEBI" id="CHEBI:59789"/>
    </ligand>
</feature>
<feature type="binding site" evidence="6">
    <location>
        <begin position="234"/>
        <end position="235"/>
    </location>
    <ligand>
        <name>S-adenosyl-L-methionine</name>
        <dbReference type="ChEBI" id="CHEBI:59789"/>
    </ligand>
</feature>
<keyword evidence="2 5" id="KW-0489">Methyltransferase</keyword>
<dbReference type="GO" id="GO:0032259">
    <property type="term" value="P:methylation"/>
    <property type="evidence" value="ECO:0007669"/>
    <property type="project" value="UniProtKB-KW"/>
</dbReference>
<dbReference type="PANTHER" id="PTHR24422">
    <property type="entry name" value="CHEMOTAXIS PROTEIN METHYLTRANSFERASE"/>
    <property type="match status" value="1"/>
</dbReference>
<dbReference type="InterPro" id="IPR026024">
    <property type="entry name" value="Chemotaxis_MeTrfase_CheR"/>
</dbReference>
<evidence type="ECO:0000256" key="4">
    <source>
        <dbReference type="ARBA" id="ARBA00022691"/>
    </source>
</evidence>
<dbReference type="Gene3D" id="1.10.155.10">
    <property type="entry name" value="Chemotaxis receptor methyltransferase CheR, N-terminal domain"/>
    <property type="match status" value="1"/>
</dbReference>
<dbReference type="PROSITE" id="PS50123">
    <property type="entry name" value="CHER"/>
    <property type="match status" value="1"/>
</dbReference>
<evidence type="ECO:0000256" key="2">
    <source>
        <dbReference type="ARBA" id="ARBA00022603"/>
    </source>
</evidence>
<evidence type="ECO:0000256" key="6">
    <source>
        <dbReference type="PIRSR" id="PIRSR000410-1"/>
    </source>
</evidence>
<dbReference type="Proteomes" id="UP000541426">
    <property type="component" value="Unassembled WGS sequence"/>
</dbReference>